<reference evidence="1" key="1">
    <citation type="submission" date="2020-11" db="EMBL/GenBank/DDBJ databases">
        <authorList>
            <person name="Whitehead M."/>
        </authorList>
    </citation>
    <scope>NUCLEOTIDE SEQUENCE</scope>
    <source>
        <strain evidence="1">EGII</strain>
    </source>
</reference>
<evidence type="ECO:0000313" key="2">
    <source>
        <dbReference type="Proteomes" id="UP000606786"/>
    </source>
</evidence>
<dbReference type="EMBL" id="CAJHJT010000012">
    <property type="protein sequence ID" value="CAD6997017.1"/>
    <property type="molecule type" value="Genomic_DNA"/>
</dbReference>
<dbReference type="AlphaFoldDB" id="A0A811UGM0"/>
<proteinExistence type="predicted"/>
<name>A0A811UGM0_CERCA</name>
<dbReference type="Proteomes" id="UP000606786">
    <property type="component" value="Unassembled WGS sequence"/>
</dbReference>
<comment type="caution">
    <text evidence="1">The sequence shown here is derived from an EMBL/GenBank/DDBJ whole genome shotgun (WGS) entry which is preliminary data.</text>
</comment>
<accession>A0A811UGM0</accession>
<gene>
    <name evidence="1" type="ORF">CCAP1982_LOCUS5678</name>
</gene>
<protein>
    <submittedName>
        <fullName evidence="1">(Mediterranean fruit fly) hypothetical protein</fullName>
    </submittedName>
</protein>
<evidence type="ECO:0000313" key="1">
    <source>
        <dbReference type="EMBL" id="CAD6997017.1"/>
    </source>
</evidence>
<keyword evidence="2" id="KW-1185">Reference proteome</keyword>
<sequence>MLAVVEKKNFVLDNLAINGNREEKPTFMFPISYGFSSREEALNVTLSTESDSLVVNTRKYPGINHVESLLDPL</sequence>
<organism evidence="1 2">
    <name type="scientific">Ceratitis capitata</name>
    <name type="common">Mediterranean fruit fly</name>
    <name type="synonym">Tephritis capitata</name>
    <dbReference type="NCBI Taxonomy" id="7213"/>
    <lineage>
        <taxon>Eukaryota</taxon>
        <taxon>Metazoa</taxon>
        <taxon>Ecdysozoa</taxon>
        <taxon>Arthropoda</taxon>
        <taxon>Hexapoda</taxon>
        <taxon>Insecta</taxon>
        <taxon>Pterygota</taxon>
        <taxon>Neoptera</taxon>
        <taxon>Endopterygota</taxon>
        <taxon>Diptera</taxon>
        <taxon>Brachycera</taxon>
        <taxon>Muscomorpha</taxon>
        <taxon>Tephritoidea</taxon>
        <taxon>Tephritidae</taxon>
        <taxon>Ceratitis</taxon>
        <taxon>Ceratitis</taxon>
    </lineage>
</organism>